<name>A0A1I2LP03_9EURY</name>
<organism evidence="2 3">
    <name type="scientific">Halopelagius inordinatus</name>
    <dbReference type="NCBI Taxonomy" id="553467"/>
    <lineage>
        <taxon>Archaea</taxon>
        <taxon>Methanobacteriati</taxon>
        <taxon>Methanobacteriota</taxon>
        <taxon>Stenosarchaea group</taxon>
        <taxon>Halobacteria</taxon>
        <taxon>Halobacteriales</taxon>
        <taxon>Haloferacaceae</taxon>
    </lineage>
</organism>
<protein>
    <recommendedName>
        <fullName evidence="4">Conditioned medium-induced protein 4</fullName>
    </recommendedName>
</protein>
<dbReference type="AlphaFoldDB" id="A0A1I2LP03"/>
<evidence type="ECO:0008006" key="4">
    <source>
        <dbReference type="Google" id="ProtNLM"/>
    </source>
</evidence>
<dbReference type="Proteomes" id="UP000198876">
    <property type="component" value="Unassembled WGS sequence"/>
</dbReference>
<accession>A0A1I2LP03</accession>
<dbReference type="OrthoDB" id="146450at2157"/>
<feature type="region of interest" description="Disordered" evidence="1">
    <location>
        <begin position="15"/>
        <end position="39"/>
    </location>
</feature>
<keyword evidence="3" id="KW-1185">Reference proteome</keyword>
<evidence type="ECO:0000313" key="3">
    <source>
        <dbReference type="Proteomes" id="UP000198876"/>
    </source>
</evidence>
<dbReference type="STRING" id="553467.SAMN04488063_0344"/>
<sequence>MDEKTAKLRDIFIDATGGDTATESQEESPGSLVGGDDGRVTERVDELVARMRDRYEFESRLDAADLRRVVFGFYENEDDAAVAAALDAEADAEAVFVARMDLHLVADSDRPSLSGNRGSLGDSDRDAPFDFSDLKALVVEGADDGTCAAELDADEETVARYRRVVEATREATQANDRYRDEFEELLTDVDLSSRLDVDARHDGLRDATEDIESNVSF</sequence>
<evidence type="ECO:0000313" key="2">
    <source>
        <dbReference type="EMBL" id="SFF80288.1"/>
    </source>
</evidence>
<dbReference type="RefSeq" id="WP_092887524.1">
    <property type="nucleotide sequence ID" value="NZ_FOOQ01000001.1"/>
</dbReference>
<dbReference type="EMBL" id="FOOQ01000001">
    <property type="protein sequence ID" value="SFF80288.1"/>
    <property type="molecule type" value="Genomic_DNA"/>
</dbReference>
<proteinExistence type="predicted"/>
<evidence type="ECO:0000256" key="1">
    <source>
        <dbReference type="SAM" id="MobiDB-lite"/>
    </source>
</evidence>
<gene>
    <name evidence="2" type="ORF">SAMN04488063_0344</name>
</gene>
<reference evidence="3" key="1">
    <citation type="submission" date="2016-10" db="EMBL/GenBank/DDBJ databases">
        <authorList>
            <person name="Varghese N."/>
            <person name="Submissions S."/>
        </authorList>
    </citation>
    <scope>NUCLEOTIDE SEQUENCE [LARGE SCALE GENOMIC DNA]</scope>
    <source>
        <strain evidence="3">CGMCC 1.7739</strain>
    </source>
</reference>